<sequence>MGVPRRLLRRARQVYVERIVVLDDKVGPITSMSGFPPPAPPPHKFGSSYWTIIHSTCNPKEPEAKVDDDVVLLRTMSERITTSTSKEFDVSVLDEVRHCYSSLGLGRVATIDEDKWYEFDEEINVRIDWYISKSRRQAIGRRGIGGYY</sequence>
<dbReference type="EMBL" id="CM042032">
    <property type="protein sequence ID" value="KAI3776120.1"/>
    <property type="molecule type" value="Genomic_DNA"/>
</dbReference>
<reference evidence="2" key="1">
    <citation type="journal article" date="2022" name="Mol. Ecol. Resour.">
        <title>The genomes of chicory, endive, great burdock and yacon provide insights into Asteraceae palaeo-polyploidization history and plant inulin production.</title>
        <authorList>
            <person name="Fan W."/>
            <person name="Wang S."/>
            <person name="Wang H."/>
            <person name="Wang A."/>
            <person name="Jiang F."/>
            <person name="Liu H."/>
            <person name="Zhao H."/>
            <person name="Xu D."/>
            <person name="Zhang Y."/>
        </authorList>
    </citation>
    <scope>NUCLEOTIDE SEQUENCE [LARGE SCALE GENOMIC DNA]</scope>
    <source>
        <strain evidence="2">cv. Yunnan</strain>
    </source>
</reference>
<accession>A0ACB9FZ84</accession>
<organism evidence="1 2">
    <name type="scientific">Smallanthus sonchifolius</name>
    <dbReference type="NCBI Taxonomy" id="185202"/>
    <lineage>
        <taxon>Eukaryota</taxon>
        <taxon>Viridiplantae</taxon>
        <taxon>Streptophyta</taxon>
        <taxon>Embryophyta</taxon>
        <taxon>Tracheophyta</taxon>
        <taxon>Spermatophyta</taxon>
        <taxon>Magnoliopsida</taxon>
        <taxon>eudicotyledons</taxon>
        <taxon>Gunneridae</taxon>
        <taxon>Pentapetalae</taxon>
        <taxon>asterids</taxon>
        <taxon>campanulids</taxon>
        <taxon>Asterales</taxon>
        <taxon>Asteraceae</taxon>
        <taxon>Asteroideae</taxon>
        <taxon>Heliantheae alliance</taxon>
        <taxon>Millerieae</taxon>
        <taxon>Smallanthus</taxon>
    </lineage>
</organism>
<dbReference type="Proteomes" id="UP001056120">
    <property type="component" value="Linkage Group LG15"/>
</dbReference>
<evidence type="ECO:0000313" key="2">
    <source>
        <dbReference type="Proteomes" id="UP001056120"/>
    </source>
</evidence>
<keyword evidence="2" id="KW-1185">Reference proteome</keyword>
<comment type="caution">
    <text evidence="1">The sequence shown here is derived from an EMBL/GenBank/DDBJ whole genome shotgun (WGS) entry which is preliminary data.</text>
</comment>
<proteinExistence type="predicted"/>
<gene>
    <name evidence="1" type="ORF">L1987_45883</name>
</gene>
<reference evidence="1 2" key="2">
    <citation type="journal article" date="2022" name="Mol. Ecol. Resour.">
        <title>The genomes of chicory, endive, great burdock and yacon provide insights into Asteraceae paleo-polyploidization history and plant inulin production.</title>
        <authorList>
            <person name="Fan W."/>
            <person name="Wang S."/>
            <person name="Wang H."/>
            <person name="Wang A."/>
            <person name="Jiang F."/>
            <person name="Liu H."/>
            <person name="Zhao H."/>
            <person name="Xu D."/>
            <person name="Zhang Y."/>
        </authorList>
    </citation>
    <scope>NUCLEOTIDE SEQUENCE [LARGE SCALE GENOMIC DNA]</scope>
    <source>
        <strain evidence="2">cv. Yunnan</strain>
        <tissue evidence="1">Leaves</tissue>
    </source>
</reference>
<name>A0ACB9FZ84_9ASTR</name>
<evidence type="ECO:0000313" key="1">
    <source>
        <dbReference type="EMBL" id="KAI3776120.1"/>
    </source>
</evidence>
<protein>
    <submittedName>
        <fullName evidence="1">Uncharacterized protein</fullName>
    </submittedName>
</protein>